<evidence type="ECO:0000313" key="2">
    <source>
        <dbReference type="EMBL" id="KCZ63587.1"/>
    </source>
</evidence>
<evidence type="ECO:0000256" key="1">
    <source>
        <dbReference type="SAM" id="MobiDB-lite"/>
    </source>
</evidence>
<reference evidence="2 3" key="1">
    <citation type="journal article" date="2014" name="Antonie Van Leeuwenhoek">
        <title>Hyphomonas beringensis sp. nov. and Hyphomonas chukchiensis sp. nov., isolated from surface seawater of the Bering Sea and Chukchi Sea.</title>
        <authorList>
            <person name="Li C."/>
            <person name="Lai Q."/>
            <person name="Li G."/>
            <person name="Dong C."/>
            <person name="Wang J."/>
            <person name="Liao Y."/>
            <person name="Shao Z."/>
        </authorList>
    </citation>
    <scope>NUCLEOTIDE SEQUENCE [LARGE SCALE GENOMIC DNA]</scope>
    <source>
        <strain evidence="2 3">22II1-22F38</strain>
    </source>
</reference>
<dbReference type="AlphaFoldDB" id="A0A059E7S1"/>
<feature type="region of interest" description="Disordered" evidence="1">
    <location>
        <begin position="1"/>
        <end position="54"/>
    </location>
</feature>
<sequence>MDTGAARRKVRGGEPSFQLAGCQNQFTGKDDEDDGHQGQQADHKIGEGSGEGLHISHDASLSIGLAGADVAEGLGVA</sequence>
<dbReference type="EMBL" id="AWFH01000005">
    <property type="protein sequence ID" value="KCZ63587.1"/>
    <property type="molecule type" value="Genomic_DNA"/>
</dbReference>
<organism evidence="2 3">
    <name type="scientific">Hyphomonas atlantica</name>
    <dbReference type="NCBI Taxonomy" id="1280948"/>
    <lineage>
        <taxon>Bacteria</taxon>
        <taxon>Pseudomonadati</taxon>
        <taxon>Pseudomonadota</taxon>
        <taxon>Alphaproteobacteria</taxon>
        <taxon>Hyphomonadales</taxon>
        <taxon>Hyphomonadaceae</taxon>
        <taxon>Hyphomonas</taxon>
    </lineage>
</organism>
<dbReference type="STRING" id="1280948.HY36_13925"/>
<protein>
    <submittedName>
        <fullName evidence="2">Uncharacterized protein</fullName>
    </submittedName>
</protein>
<name>A0A059E7S1_9PROT</name>
<gene>
    <name evidence="2" type="ORF">HY36_13925</name>
</gene>
<comment type="caution">
    <text evidence="2">The sequence shown here is derived from an EMBL/GenBank/DDBJ whole genome shotgun (WGS) entry which is preliminary data.</text>
</comment>
<evidence type="ECO:0000313" key="3">
    <source>
        <dbReference type="Proteomes" id="UP000024547"/>
    </source>
</evidence>
<feature type="compositionally biased region" description="Basic residues" evidence="1">
    <location>
        <begin position="1"/>
        <end position="10"/>
    </location>
</feature>
<accession>A0A059E7S1</accession>
<proteinExistence type="predicted"/>
<dbReference type="Proteomes" id="UP000024547">
    <property type="component" value="Unassembled WGS sequence"/>
</dbReference>
<dbReference type="PATRIC" id="fig|1280948.3.peg.1024"/>
<keyword evidence="3" id="KW-1185">Reference proteome</keyword>